<evidence type="ECO:0000313" key="2">
    <source>
        <dbReference type="Proteomes" id="UP000507222"/>
    </source>
</evidence>
<gene>
    <name evidence="1" type="ORF">CURHAP_LOCUS46036</name>
</gene>
<dbReference type="AlphaFoldDB" id="A0A6J5VJV6"/>
<evidence type="ECO:0000313" key="1">
    <source>
        <dbReference type="EMBL" id="CAB4287977.1"/>
    </source>
</evidence>
<sequence length="137" mass="15258">MFTDGNHKAGWAIAYRLTSLKTKSRCSCTLKPKSSQLTPATTQVFRTLAFPSYSPPLPMISVPCAVHSPSSSHFLISILLLISLRASLTPGVCWFSYGIYAHGHTIKILVYGIIRAALQTRIGVYYIPLQMQKQQWN</sequence>
<dbReference type="Proteomes" id="UP000507222">
    <property type="component" value="Unassembled WGS sequence"/>
</dbReference>
<protein>
    <submittedName>
        <fullName evidence="1">Uncharacterized protein</fullName>
    </submittedName>
</protein>
<dbReference type="EMBL" id="CAEKDK010000007">
    <property type="protein sequence ID" value="CAB4287977.1"/>
    <property type="molecule type" value="Genomic_DNA"/>
</dbReference>
<name>A0A6J5VJV6_PRUAR</name>
<reference evidence="1 2" key="1">
    <citation type="submission" date="2020-05" db="EMBL/GenBank/DDBJ databases">
        <authorList>
            <person name="Campoy J."/>
            <person name="Schneeberger K."/>
            <person name="Spophaly S."/>
        </authorList>
    </citation>
    <scope>NUCLEOTIDE SEQUENCE [LARGE SCALE GENOMIC DNA]</scope>
    <source>
        <strain evidence="1">PruArmRojPasFocal</strain>
    </source>
</reference>
<organism evidence="1 2">
    <name type="scientific">Prunus armeniaca</name>
    <name type="common">Apricot</name>
    <name type="synonym">Armeniaca vulgaris</name>
    <dbReference type="NCBI Taxonomy" id="36596"/>
    <lineage>
        <taxon>Eukaryota</taxon>
        <taxon>Viridiplantae</taxon>
        <taxon>Streptophyta</taxon>
        <taxon>Embryophyta</taxon>
        <taxon>Tracheophyta</taxon>
        <taxon>Spermatophyta</taxon>
        <taxon>Magnoliopsida</taxon>
        <taxon>eudicotyledons</taxon>
        <taxon>Gunneridae</taxon>
        <taxon>Pentapetalae</taxon>
        <taxon>rosids</taxon>
        <taxon>fabids</taxon>
        <taxon>Rosales</taxon>
        <taxon>Rosaceae</taxon>
        <taxon>Amygdaloideae</taxon>
        <taxon>Amygdaleae</taxon>
        <taxon>Prunus</taxon>
    </lineage>
</organism>
<accession>A0A6J5VJV6</accession>
<proteinExistence type="predicted"/>